<protein>
    <submittedName>
        <fullName evidence="3">Uncharacterized protein</fullName>
    </submittedName>
</protein>
<comment type="caution">
    <text evidence="3">The sequence shown here is derived from an EMBL/GenBank/DDBJ whole genome shotgun (WGS) entry which is preliminary data.</text>
</comment>
<dbReference type="EMBL" id="CAXAMM010002829">
    <property type="protein sequence ID" value="CAK8997608.1"/>
    <property type="molecule type" value="Genomic_DNA"/>
</dbReference>
<evidence type="ECO:0000256" key="1">
    <source>
        <dbReference type="SAM" id="MobiDB-lite"/>
    </source>
</evidence>
<dbReference type="EMBL" id="CAXAMM010002830">
    <property type="protein sequence ID" value="CAK8997612.1"/>
    <property type="molecule type" value="Genomic_DNA"/>
</dbReference>
<organism evidence="3 4">
    <name type="scientific">Durusdinium trenchii</name>
    <dbReference type="NCBI Taxonomy" id="1381693"/>
    <lineage>
        <taxon>Eukaryota</taxon>
        <taxon>Sar</taxon>
        <taxon>Alveolata</taxon>
        <taxon>Dinophyceae</taxon>
        <taxon>Suessiales</taxon>
        <taxon>Symbiodiniaceae</taxon>
        <taxon>Durusdinium</taxon>
    </lineage>
</organism>
<evidence type="ECO:0000313" key="3">
    <source>
        <dbReference type="EMBL" id="CAK8997612.1"/>
    </source>
</evidence>
<proteinExistence type="predicted"/>
<name>A0ABP0I7Q4_9DINO</name>
<feature type="region of interest" description="Disordered" evidence="1">
    <location>
        <begin position="305"/>
        <end position="337"/>
    </location>
</feature>
<feature type="non-terminal residue" evidence="3">
    <location>
        <position position="673"/>
    </location>
</feature>
<accession>A0ABP0I7Q4</accession>
<evidence type="ECO:0000313" key="4">
    <source>
        <dbReference type="Proteomes" id="UP001642464"/>
    </source>
</evidence>
<keyword evidence="4" id="KW-1185">Reference proteome</keyword>
<sequence>MSTGLDSYAAFEARAIKIGLEPEVIKLLKDGGVNSFGSYAFVTAYQPGQGDEQPLVDSLKTIMKRAPTATEMIGLRRLFFESCTLALSELQQRSENNSNPEPSKMPIAERNSRLALQRDRLKGVHFSTETEPSHKLADLVNQFAIDQSVEWLPWEKLTSRSSEITHSEKDLRISFDSSGNLKLAPKESANEAPVNGEMRIRQALARRARAFDLAELCSFTKMEEWHEKLFEAYQREPLPNAMPLSLSQLREADKVLFRKLAEKTRGSLVQKADGTKPMEAAMDDLMNCAEVQFCLIPMVKQSQAPSTSFEHSSPKGKGKTKSPNKPKNDFQQKHAGGKGSHIVLPPGCHQMTPEGKPLCNLFNKGRCTFAKAGKRCRRGYHLCWKCFKPVPYASCDHGGSVEDAQYPLGLPGLTAFEVAKVRSANLLAAFTIQEPPVWGLLQRVWFQPHIPGFVGHSNKPERLEKIRELLVDLKKGGKVTKRQAQVIHGNLNFAMGFCMGHTLKIAARAFASLSAGDQNVSPKALNNLCDWTLDLLKLLNPREWTAGMTGDPVVIFTDAAYEDGVATYGIVFLDAPAGYRTALGGRIPDFLVNVWHELGSEQVITLAEAFAALLARYLFRSRILKRRLLVFIDNEGARHTLIKASSHTLALLQIAQLFNSCSEYDFALAWIER</sequence>
<gene>
    <name evidence="2" type="ORF">SCF082_LOCUS5270</name>
    <name evidence="3" type="ORF">SCF082_LOCUS5271</name>
</gene>
<reference evidence="3 4" key="1">
    <citation type="submission" date="2024-02" db="EMBL/GenBank/DDBJ databases">
        <authorList>
            <person name="Chen Y."/>
            <person name="Shah S."/>
            <person name="Dougan E. K."/>
            <person name="Thang M."/>
            <person name="Chan C."/>
        </authorList>
    </citation>
    <scope>NUCLEOTIDE SEQUENCE [LARGE SCALE GENOMIC DNA]</scope>
</reference>
<feature type="compositionally biased region" description="Basic residues" evidence="1">
    <location>
        <begin position="314"/>
        <end position="324"/>
    </location>
</feature>
<dbReference type="Proteomes" id="UP001642464">
    <property type="component" value="Unassembled WGS sequence"/>
</dbReference>
<evidence type="ECO:0000313" key="2">
    <source>
        <dbReference type="EMBL" id="CAK8997608.1"/>
    </source>
</evidence>